<sequence>MDTPAVIVMGISFVLALVGLRELLKELKPAKPQKVH</sequence>
<dbReference type="EMBL" id="CP000554">
    <property type="protein sequence ID" value="ABM78056.1"/>
    <property type="molecule type" value="Genomic_DNA"/>
</dbReference>
<dbReference type="AlphaFoldDB" id="A2C996"/>
<dbReference type="HOGENOM" id="CLU_3357740_0_0_3"/>
<keyword evidence="1" id="KW-1133">Transmembrane helix</keyword>
<evidence type="ECO:0000313" key="3">
    <source>
        <dbReference type="Proteomes" id="UP000002274"/>
    </source>
</evidence>
<organism evidence="2 3">
    <name type="scientific">Prochlorococcus marinus (strain MIT 9303)</name>
    <dbReference type="NCBI Taxonomy" id="59922"/>
    <lineage>
        <taxon>Bacteria</taxon>
        <taxon>Bacillati</taxon>
        <taxon>Cyanobacteriota</taxon>
        <taxon>Cyanophyceae</taxon>
        <taxon>Synechococcales</taxon>
        <taxon>Prochlorococcaceae</taxon>
        <taxon>Prochlorococcus</taxon>
    </lineage>
</organism>
<dbReference type="KEGG" id="pmf:P9303_13091"/>
<protein>
    <submittedName>
        <fullName evidence="2">Uncharacterized protein</fullName>
    </submittedName>
</protein>
<feature type="transmembrane region" description="Helical" evidence="1">
    <location>
        <begin position="6"/>
        <end position="24"/>
    </location>
</feature>
<evidence type="ECO:0000313" key="2">
    <source>
        <dbReference type="EMBL" id="ABM78056.1"/>
    </source>
</evidence>
<accession>A2C996</accession>
<reference evidence="2 3" key="1">
    <citation type="journal article" date="2007" name="PLoS Genet.">
        <title>Patterns and implications of gene gain and loss in the evolution of Prochlorococcus.</title>
        <authorList>
            <person name="Kettler G.C."/>
            <person name="Martiny A.C."/>
            <person name="Huang K."/>
            <person name="Zucker J."/>
            <person name="Coleman M.L."/>
            <person name="Rodrigue S."/>
            <person name="Chen F."/>
            <person name="Lapidus A."/>
            <person name="Ferriera S."/>
            <person name="Johnson J."/>
            <person name="Steglich C."/>
            <person name="Church G.M."/>
            <person name="Richardson P."/>
            <person name="Chisholm S.W."/>
        </authorList>
    </citation>
    <scope>NUCLEOTIDE SEQUENCE [LARGE SCALE GENOMIC DNA]</scope>
    <source>
        <strain evidence="2 3">MIT 9303</strain>
    </source>
</reference>
<dbReference type="STRING" id="59922.P9303_13091"/>
<dbReference type="Proteomes" id="UP000002274">
    <property type="component" value="Chromosome"/>
</dbReference>
<keyword evidence="1" id="KW-0472">Membrane</keyword>
<evidence type="ECO:0000256" key="1">
    <source>
        <dbReference type="SAM" id="Phobius"/>
    </source>
</evidence>
<proteinExistence type="predicted"/>
<name>A2C996_PROM3</name>
<keyword evidence="1" id="KW-0812">Transmembrane</keyword>
<gene>
    <name evidence="2" type="ordered locus">P9303_13091</name>
</gene>